<feature type="compositionally biased region" description="Basic and acidic residues" evidence="2">
    <location>
        <begin position="9"/>
        <end position="29"/>
    </location>
</feature>
<dbReference type="OrthoDB" id="1045822at2759"/>
<proteinExistence type="inferred from homology"/>
<organism evidence="3">
    <name type="scientific">Echinococcus granulosus</name>
    <name type="common">Hydatid tapeworm</name>
    <dbReference type="NCBI Taxonomy" id="6210"/>
    <lineage>
        <taxon>Eukaryota</taxon>
        <taxon>Metazoa</taxon>
        <taxon>Spiralia</taxon>
        <taxon>Lophotrochozoa</taxon>
        <taxon>Platyhelminthes</taxon>
        <taxon>Cestoda</taxon>
        <taxon>Eucestoda</taxon>
        <taxon>Cyclophyllidea</taxon>
        <taxon>Taeniidae</taxon>
        <taxon>Echinococcus</taxon>
        <taxon>Echinococcus granulosus group</taxon>
    </lineage>
</organism>
<dbReference type="InterPro" id="IPR006461">
    <property type="entry name" value="PLAC_motif_containing"/>
</dbReference>
<evidence type="ECO:0000313" key="3">
    <source>
        <dbReference type="EMBL" id="CDS23025.1"/>
    </source>
</evidence>
<evidence type="ECO:0000256" key="1">
    <source>
        <dbReference type="ARBA" id="ARBA00009024"/>
    </source>
</evidence>
<evidence type="ECO:0000256" key="2">
    <source>
        <dbReference type="SAM" id="MobiDB-lite"/>
    </source>
</evidence>
<dbReference type="Proteomes" id="UP000492820">
    <property type="component" value="Unassembled WGS sequence"/>
</dbReference>
<dbReference type="EMBL" id="LK028588">
    <property type="protein sequence ID" value="CDS23025.1"/>
    <property type="molecule type" value="Genomic_DNA"/>
</dbReference>
<dbReference type="Pfam" id="PF04749">
    <property type="entry name" value="PLAC8"/>
    <property type="match status" value="1"/>
</dbReference>
<gene>
    <name evidence="5" type="primary">EGR_03609</name>
    <name evidence="3" type="ORF">EgrG_000703600</name>
</gene>
<accession>A0A068WSA1</accession>
<reference evidence="3 4" key="1">
    <citation type="journal article" date="2013" name="Nature">
        <title>The genomes of four tapeworm species reveal adaptations to parasitism.</title>
        <authorList>
            <person name="Tsai I.J."/>
            <person name="Zarowiecki M."/>
            <person name="Holroyd N."/>
            <person name="Garciarrubio A."/>
            <person name="Sanchez-Flores A."/>
            <person name="Brooks K.L."/>
            <person name="Tracey A."/>
            <person name="Bobes R.J."/>
            <person name="Fragoso G."/>
            <person name="Sciutto E."/>
            <person name="Aslett M."/>
            <person name="Beasley H."/>
            <person name="Bennett H.M."/>
            <person name="Cai J."/>
            <person name="Camicia F."/>
            <person name="Clark R."/>
            <person name="Cucher M."/>
            <person name="De Silva N."/>
            <person name="Day T.A."/>
            <person name="Deplazes P."/>
            <person name="Estrada K."/>
            <person name="Fernandez C."/>
            <person name="Holland P.W."/>
            <person name="Hou J."/>
            <person name="Hu S."/>
            <person name="Huckvale T."/>
            <person name="Hung S.S."/>
            <person name="Kamenetzky L."/>
            <person name="Keane J.A."/>
            <person name="Kiss F."/>
            <person name="Koziol U."/>
            <person name="Lambert O."/>
            <person name="Liu K."/>
            <person name="Luo X."/>
            <person name="Luo Y."/>
            <person name="Macchiaroli N."/>
            <person name="Nichol S."/>
            <person name="Paps J."/>
            <person name="Parkinson J."/>
            <person name="Pouchkina-Stantcheva N."/>
            <person name="Riddiford N."/>
            <person name="Rosenzvit M."/>
            <person name="Salinas G."/>
            <person name="Wasmuth J.D."/>
            <person name="Zamanian M."/>
            <person name="Zheng Y."/>
            <person name="Cai X."/>
            <person name="Soberon X."/>
            <person name="Olson P.D."/>
            <person name="Laclette J.P."/>
            <person name="Brehm K."/>
            <person name="Berriman M."/>
            <person name="Garciarrubio A."/>
            <person name="Bobes R.J."/>
            <person name="Fragoso G."/>
            <person name="Sanchez-Flores A."/>
            <person name="Estrada K."/>
            <person name="Cevallos M.A."/>
            <person name="Morett E."/>
            <person name="Gonzalez V."/>
            <person name="Portillo T."/>
            <person name="Ochoa-Leyva A."/>
            <person name="Jose M.V."/>
            <person name="Sciutto E."/>
            <person name="Landa A."/>
            <person name="Jimenez L."/>
            <person name="Valdes V."/>
            <person name="Carrero J.C."/>
            <person name="Larralde C."/>
            <person name="Morales-Montor J."/>
            <person name="Limon-Lason J."/>
            <person name="Soberon X."/>
            <person name="Laclette J.P."/>
        </authorList>
    </citation>
    <scope>NUCLEOTIDE SEQUENCE [LARGE SCALE GENOMIC DNA]</scope>
</reference>
<reference evidence="3" key="2">
    <citation type="submission" date="2014-06" db="EMBL/GenBank/DDBJ databases">
        <authorList>
            <person name="Aslett M."/>
        </authorList>
    </citation>
    <scope>NUCLEOTIDE SEQUENCE</scope>
</reference>
<name>A0A068WSA1_ECHGR</name>
<comment type="similarity">
    <text evidence="1">Belongs to the cornifelin family.</text>
</comment>
<dbReference type="WBParaSite" id="EgrG_000703600">
    <property type="protein sequence ID" value="EgrG_000703600"/>
    <property type="gene ID" value="EgrG_000703600"/>
</dbReference>
<reference evidence="5" key="3">
    <citation type="submission" date="2020-10" db="UniProtKB">
        <authorList>
            <consortium name="WormBaseParasite"/>
        </authorList>
    </citation>
    <scope>IDENTIFICATION</scope>
</reference>
<evidence type="ECO:0000313" key="5">
    <source>
        <dbReference type="WBParaSite" id="EgrG_000703600"/>
    </source>
</evidence>
<dbReference type="PANTHER" id="PTHR15907">
    <property type="entry name" value="DUF614 FAMILY PROTEIN-RELATED"/>
    <property type="match status" value="1"/>
</dbReference>
<sequence length="139" mass="15708">MPASSSGSEGDHENRAREAEREREEKQDRPVANGDVVITQPSDRQLRDWHDDLCSCHKDIGNCFLVAFCPLCAAAYEFHEHNENPFLGFCFTAPLMALVAQYRVKNGIMGSLCTDCLATYFCGCCMLCRLHRDFRHSSI</sequence>
<protein>
    <submittedName>
        <fullName evidence="3 5">Placenta specific gene 8 protein</fullName>
    </submittedName>
</protein>
<dbReference type="NCBIfam" id="TIGR01571">
    <property type="entry name" value="A_thal_Cys_rich"/>
    <property type="match status" value="1"/>
</dbReference>
<feature type="region of interest" description="Disordered" evidence="2">
    <location>
        <begin position="1"/>
        <end position="35"/>
    </location>
</feature>
<dbReference type="AlphaFoldDB" id="A0A068WSA1"/>
<evidence type="ECO:0000313" key="4">
    <source>
        <dbReference type="Proteomes" id="UP000492820"/>
    </source>
</evidence>